<name>A0A2Z4Y946_SUMC1</name>
<evidence type="ECO:0000313" key="4">
    <source>
        <dbReference type="EMBL" id="AXA36935.1"/>
    </source>
</evidence>
<dbReference type="PANTHER" id="PTHR43080">
    <property type="entry name" value="CBS DOMAIN-CONTAINING PROTEIN CBSX3, MITOCHONDRIAL"/>
    <property type="match status" value="1"/>
</dbReference>
<gene>
    <name evidence="4" type="ORF">BRCON_2158</name>
</gene>
<organism evidence="4 5">
    <name type="scientific">Sumerlaea chitinivorans</name>
    <dbReference type="NCBI Taxonomy" id="2250252"/>
    <lineage>
        <taxon>Bacteria</taxon>
        <taxon>Candidatus Sumerlaeota</taxon>
        <taxon>Candidatus Sumerlaeia</taxon>
        <taxon>Candidatus Sumerlaeales</taxon>
        <taxon>Candidatus Sumerlaeaceae</taxon>
        <taxon>Candidatus Sumerlaea</taxon>
    </lineage>
</organism>
<dbReference type="CDD" id="cd04623">
    <property type="entry name" value="CBS_pair_bac_euk"/>
    <property type="match status" value="1"/>
</dbReference>
<feature type="domain" description="CBS" evidence="3">
    <location>
        <begin position="10"/>
        <end position="68"/>
    </location>
</feature>
<accession>A0A2Z4Y946</accession>
<evidence type="ECO:0000259" key="3">
    <source>
        <dbReference type="PROSITE" id="PS51371"/>
    </source>
</evidence>
<feature type="domain" description="CBS" evidence="3">
    <location>
        <begin position="77"/>
        <end position="132"/>
    </location>
</feature>
<evidence type="ECO:0000256" key="1">
    <source>
        <dbReference type="ARBA" id="ARBA00023122"/>
    </source>
</evidence>
<dbReference type="InterPro" id="IPR051257">
    <property type="entry name" value="Diverse_CBS-Domain"/>
</dbReference>
<dbReference type="EMBL" id="CP030759">
    <property type="protein sequence ID" value="AXA36935.1"/>
    <property type="molecule type" value="Genomic_DNA"/>
</dbReference>
<dbReference type="InterPro" id="IPR044725">
    <property type="entry name" value="CBSX3_CBS_dom"/>
</dbReference>
<dbReference type="PROSITE" id="PS51371">
    <property type="entry name" value="CBS"/>
    <property type="match status" value="2"/>
</dbReference>
<dbReference type="SMART" id="SM00116">
    <property type="entry name" value="CBS"/>
    <property type="match status" value="2"/>
</dbReference>
<dbReference type="Proteomes" id="UP000262583">
    <property type="component" value="Chromosome"/>
</dbReference>
<dbReference type="InterPro" id="IPR046342">
    <property type="entry name" value="CBS_dom_sf"/>
</dbReference>
<dbReference type="AlphaFoldDB" id="A0A2Z4Y946"/>
<dbReference type="KEGG" id="schv:BRCON_2158"/>
<dbReference type="Gene3D" id="3.10.580.10">
    <property type="entry name" value="CBS-domain"/>
    <property type="match status" value="1"/>
</dbReference>
<dbReference type="Pfam" id="PF00571">
    <property type="entry name" value="CBS"/>
    <property type="match status" value="2"/>
</dbReference>
<keyword evidence="1 2" id="KW-0129">CBS domain</keyword>
<protein>
    <submittedName>
        <fullName evidence="4">Inosine-5'-monophosphate dehydrogenase</fullName>
    </submittedName>
</protein>
<dbReference type="SUPFAM" id="SSF54631">
    <property type="entry name" value="CBS-domain pair"/>
    <property type="match status" value="1"/>
</dbReference>
<dbReference type="PANTHER" id="PTHR43080:SF2">
    <property type="entry name" value="CBS DOMAIN-CONTAINING PROTEIN"/>
    <property type="match status" value="1"/>
</dbReference>
<evidence type="ECO:0000313" key="5">
    <source>
        <dbReference type="Proteomes" id="UP000262583"/>
    </source>
</evidence>
<sequence>MPTTVQDILSIKGRDVVTAPATMSVLEATRLMNDKRIGAVVVVEGENICGIFTERDVLTRVVAAGRDPATTLLAEVMTAPIVHCSPTTSLEECRVIFTSKRIRHLPVLEEGKLAGLITSGDLLAHEVREHQETIRHLENYIRTP</sequence>
<evidence type="ECO:0000256" key="2">
    <source>
        <dbReference type="PROSITE-ProRule" id="PRU00703"/>
    </source>
</evidence>
<proteinExistence type="predicted"/>
<dbReference type="InterPro" id="IPR000644">
    <property type="entry name" value="CBS_dom"/>
</dbReference>
<reference evidence="4 5" key="1">
    <citation type="submission" date="2018-05" db="EMBL/GenBank/DDBJ databases">
        <title>A metagenomic window into the 2 km-deep terrestrial subsurface aquifer revealed taxonomically and functionally diverse microbial community comprising novel uncultured bacterial lineages.</title>
        <authorList>
            <person name="Kadnikov V.V."/>
            <person name="Mardanov A.V."/>
            <person name="Beletsky A.V."/>
            <person name="Banks D."/>
            <person name="Pimenov N.V."/>
            <person name="Frank Y.A."/>
            <person name="Karnachuk O.V."/>
            <person name="Ravin N.V."/>
        </authorList>
    </citation>
    <scope>NUCLEOTIDE SEQUENCE [LARGE SCALE GENOMIC DNA]</scope>
    <source>
        <strain evidence="4">BY</strain>
    </source>
</reference>